<dbReference type="InterPro" id="IPR013087">
    <property type="entry name" value="Znf_C2H2_type"/>
</dbReference>
<sequence length="369" mass="41191">MESGQGTWELIGEISVDRVEAIPIQDFKMNDAPSTTAPTIVDFLLCPTCPSRFQLENELLNHIQSEHAKLVIKEDLEVDTDDGSNPLKRLKSMHIPLTILTEDTVMSQLEVAKQDEQVKTKPSSEEDGNSQTGEEDHEMATNDSASVDEEEVQGKSTSKTNEQQQLKSMPEHVKCLVSDEGVTSFVCAHCGYCTSDEATMLLQHTPYHLTKDAHSCHSCSFSARAPEVVVSHIAEVHSVQAHARWVEQSCHKCRHCPFRSAFAQDLSKHLLNHADTFRYHCSLCSFCAQDQKSVVQHEGSHFVKQLPPFQGIVRPTRKYQKPGDKTPFFLASDIVAYRPVSKRPPLTEQQKSDLRQSLSKAGLNSALVP</sequence>
<evidence type="ECO:0000256" key="3">
    <source>
        <dbReference type="ARBA" id="ARBA00022771"/>
    </source>
</evidence>
<evidence type="ECO:0000256" key="4">
    <source>
        <dbReference type="ARBA" id="ARBA00022833"/>
    </source>
</evidence>
<keyword evidence="3" id="KW-0863">Zinc-finger</keyword>
<dbReference type="SMART" id="SM00355">
    <property type="entry name" value="ZnF_C2H2"/>
    <property type="match status" value="5"/>
</dbReference>
<dbReference type="GO" id="GO:0008270">
    <property type="term" value="F:zinc ion binding"/>
    <property type="evidence" value="ECO:0007669"/>
    <property type="project" value="UniProtKB-KW"/>
</dbReference>
<gene>
    <name evidence="7" type="primary">RvY_08700-1</name>
    <name evidence="7" type="synonym">RvY_08700.1</name>
    <name evidence="7" type="ORF">RvY_08700</name>
</gene>
<proteinExistence type="predicted"/>
<dbReference type="PANTHER" id="PTHR24403:SF67">
    <property type="entry name" value="FI01116P-RELATED"/>
    <property type="match status" value="1"/>
</dbReference>
<keyword evidence="8" id="KW-1185">Reference proteome</keyword>
<dbReference type="GO" id="GO:0005634">
    <property type="term" value="C:nucleus"/>
    <property type="evidence" value="ECO:0007669"/>
    <property type="project" value="TreeGrafter"/>
</dbReference>
<evidence type="ECO:0000313" key="7">
    <source>
        <dbReference type="EMBL" id="GAU97393.1"/>
    </source>
</evidence>
<dbReference type="EMBL" id="BDGG01000004">
    <property type="protein sequence ID" value="GAU97393.1"/>
    <property type="molecule type" value="Genomic_DNA"/>
</dbReference>
<evidence type="ECO:0000256" key="1">
    <source>
        <dbReference type="ARBA" id="ARBA00022723"/>
    </source>
</evidence>
<feature type="domain" description="C2H2-type" evidence="6">
    <location>
        <begin position="46"/>
        <end position="67"/>
    </location>
</feature>
<comment type="caution">
    <text evidence="7">The sequence shown here is derived from an EMBL/GenBank/DDBJ whole genome shotgun (WGS) entry which is preliminary data.</text>
</comment>
<dbReference type="Proteomes" id="UP000186922">
    <property type="component" value="Unassembled WGS sequence"/>
</dbReference>
<evidence type="ECO:0000256" key="5">
    <source>
        <dbReference type="SAM" id="MobiDB-lite"/>
    </source>
</evidence>
<dbReference type="AlphaFoldDB" id="A0A1D1VER9"/>
<evidence type="ECO:0000313" key="8">
    <source>
        <dbReference type="Proteomes" id="UP000186922"/>
    </source>
</evidence>
<keyword evidence="4" id="KW-0862">Zinc</keyword>
<evidence type="ECO:0000256" key="2">
    <source>
        <dbReference type="ARBA" id="ARBA00022737"/>
    </source>
</evidence>
<organism evidence="7 8">
    <name type="scientific">Ramazzottius varieornatus</name>
    <name type="common">Water bear</name>
    <name type="synonym">Tardigrade</name>
    <dbReference type="NCBI Taxonomy" id="947166"/>
    <lineage>
        <taxon>Eukaryota</taxon>
        <taxon>Metazoa</taxon>
        <taxon>Ecdysozoa</taxon>
        <taxon>Tardigrada</taxon>
        <taxon>Eutardigrada</taxon>
        <taxon>Parachela</taxon>
        <taxon>Hypsibioidea</taxon>
        <taxon>Ramazzottiidae</taxon>
        <taxon>Ramazzottius</taxon>
    </lineage>
</organism>
<accession>A0A1D1VER9</accession>
<name>A0A1D1VER9_RAMVA</name>
<protein>
    <recommendedName>
        <fullName evidence="6">C2H2-type domain-containing protein</fullName>
    </recommendedName>
</protein>
<keyword evidence="1" id="KW-0479">Metal-binding</keyword>
<reference evidence="7 8" key="1">
    <citation type="journal article" date="2016" name="Nat. Commun.">
        <title>Extremotolerant tardigrade genome and improved radiotolerance of human cultured cells by tardigrade-unique protein.</title>
        <authorList>
            <person name="Hashimoto T."/>
            <person name="Horikawa D.D."/>
            <person name="Saito Y."/>
            <person name="Kuwahara H."/>
            <person name="Kozuka-Hata H."/>
            <person name="Shin-I T."/>
            <person name="Minakuchi Y."/>
            <person name="Ohishi K."/>
            <person name="Motoyama A."/>
            <person name="Aizu T."/>
            <person name="Enomoto A."/>
            <person name="Kondo K."/>
            <person name="Tanaka S."/>
            <person name="Hara Y."/>
            <person name="Koshikawa S."/>
            <person name="Sagara H."/>
            <person name="Miura T."/>
            <person name="Yokobori S."/>
            <person name="Miyagawa K."/>
            <person name="Suzuki Y."/>
            <person name="Kubo T."/>
            <person name="Oyama M."/>
            <person name="Kohara Y."/>
            <person name="Fujiyama A."/>
            <person name="Arakawa K."/>
            <person name="Katayama T."/>
            <person name="Toyoda A."/>
            <person name="Kunieda T."/>
        </authorList>
    </citation>
    <scope>NUCLEOTIDE SEQUENCE [LARGE SCALE GENOMIC DNA]</scope>
    <source>
        <strain evidence="7 8">YOKOZUNA-1</strain>
    </source>
</reference>
<feature type="region of interest" description="Disordered" evidence="5">
    <location>
        <begin position="113"/>
        <end position="168"/>
    </location>
</feature>
<evidence type="ECO:0000259" key="6">
    <source>
        <dbReference type="PROSITE" id="PS00028"/>
    </source>
</evidence>
<dbReference type="OrthoDB" id="10037616at2759"/>
<dbReference type="PANTHER" id="PTHR24403">
    <property type="entry name" value="ZINC FINGER PROTEIN"/>
    <property type="match status" value="1"/>
</dbReference>
<dbReference type="InterPro" id="IPR050688">
    <property type="entry name" value="Zinc_finger/UBP_domain"/>
</dbReference>
<dbReference type="STRING" id="947166.A0A1D1VER9"/>
<feature type="compositionally biased region" description="Acidic residues" evidence="5">
    <location>
        <begin position="125"/>
        <end position="137"/>
    </location>
</feature>
<dbReference type="PROSITE" id="PS00028">
    <property type="entry name" value="ZINC_FINGER_C2H2_1"/>
    <property type="match status" value="1"/>
</dbReference>
<keyword evidence="2" id="KW-0677">Repeat</keyword>
<feature type="compositionally biased region" description="Basic and acidic residues" evidence="5">
    <location>
        <begin position="113"/>
        <end position="124"/>
    </location>
</feature>
<feature type="compositionally biased region" description="Polar residues" evidence="5">
    <location>
        <begin position="154"/>
        <end position="167"/>
    </location>
</feature>
<dbReference type="GO" id="GO:0010468">
    <property type="term" value="P:regulation of gene expression"/>
    <property type="evidence" value="ECO:0007669"/>
    <property type="project" value="TreeGrafter"/>
</dbReference>